<comment type="caution">
    <text evidence="1">The sequence shown here is derived from an EMBL/GenBank/DDBJ whole genome shotgun (WGS) entry which is preliminary data.</text>
</comment>
<sequence length="126" mass="14361">MKVLEDRARTGTIDSTSNLVTDEEREVVQRWMQTWVKMPPKRQVIRYYRALLEQITMMEVKVQLVPNTGKYAKSMARHNTCDALGHEKPDTVPKKSYVFSQSKLAGKRGLDDANVVDMAGLCIADM</sequence>
<evidence type="ECO:0000313" key="2">
    <source>
        <dbReference type="Proteomes" id="UP001150907"/>
    </source>
</evidence>
<dbReference type="Proteomes" id="UP001150907">
    <property type="component" value="Unassembled WGS sequence"/>
</dbReference>
<dbReference type="EMBL" id="JANBQF010000206">
    <property type="protein sequence ID" value="KAJ2003647.1"/>
    <property type="molecule type" value="Genomic_DNA"/>
</dbReference>
<organism evidence="1 2">
    <name type="scientific">Coemansia thaxteri</name>
    <dbReference type="NCBI Taxonomy" id="2663907"/>
    <lineage>
        <taxon>Eukaryota</taxon>
        <taxon>Fungi</taxon>
        <taxon>Fungi incertae sedis</taxon>
        <taxon>Zoopagomycota</taxon>
        <taxon>Kickxellomycotina</taxon>
        <taxon>Kickxellomycetes</taxon>
        <taxon>Kickxellales</taxon>
        <taxon>Kickxellaceae</taxon>
        <taxon>Coemansia</taxon>
    </lineage>
</organism>
<dbReference type="AlphaFoldDB" id="A0A9W8BFI5"/>
<accession>A0A9W8BFI5</accession>
<reference evidence="1" key="1">
    <citation type="submission" date="2022-07" db="EMBL/GenBank/DDBJ databases">
        <title>Phylogenomic reconstructions and comparative analyses of Kickxellomycotina fungi.</title>
        <authorList>
            <person name="Reynolds N.K."/>
            <person name="Stajich J.E."/>
            <person name="Barry K."/>
            <person name="Grigoriev I.V."/>
            <person name="Crous P."/>
            <person name="Smith M.E."/>
        </authorList>
    </citation>
    <scope>NUCLEOTIDE SEQUENCE</scope>
    <source>
        <strain evidence="1">IMI 214461</strain>
    </source>
</reference>
<gene>
    <name evidence="1" type="ORF">H4R26_002958</name>
</gene>
<evidence type="ECO:0000313" key="1">
    <source>
        <dbReference type="EMBL" id="KAJ2003647.1"/>
    </source>
</evidence>
<protein>
    <submittedName>
        <fullName evidence="1">Uncharacterized protein</fullName>
    </submittedName>
</protein>
<proteinExistence type="predicted"/>
<dbReference type="OrthoDB" id="5521299at2759"/>
<keyword evidence="2" id="KW-1185">Reference proteome</keyword>
<name>A0A9W8BFI5_9FUNG</name>